<name>A0A8H7Q4A2_MORIS</name>
<dbReference type="SUPFAM" id="SSF103657">
    <property type="entry name" value="BAR/IMD domain-like"/>
    <property type="match status" value="1"/>
</dbReference>
<comment type="caution">
    <text evidence="5">The sequence shown here is derived from an EMBL/GenBank/DDBJ whole genome shotgun (WGS) entry which is preliminary data.</text>
</comment>
<protein>
    <recommendedName>
        <fullName evidence="4">MHD domain-containing protein</fullName>
    </recommendedName>
</protein>
<evidence type="ECO:0000313" key="6">
    <source>
        <dbReference type="Proteomes" id="UP000654370"/>
    </source>
</evidence>
<dbReference type="PANTHER" id="PTHR23065">
    <property type="entry name" value="PROLINE-SERINE-THREONINE PHOSPHATASE INTERACTING PROTEIN 1"/>
    <property type="match status" value="1"/>
</dbReference>
<dbReference type="GO" id="GO:0032153">
    <property type="term" value="C:cell division site"/>
    <property type="evidence" value="ECO:0007669"/>
    <property type="project" value="TreeGrafter"/>
</dbReference>
<dbReference type="PANTHER" id="PTHR23065:SF54">
    <property type="entry name" value="SUPPRESSOR OF YEAST PROFILIN DELETION"/>
    <property type="match status" value="1"/>
</dbReference>
<feature type="region of interest" description="Disordered" evidence="3">
    <location>
        <begin position="488"/>
        <end position="528"/>
    </location>
</feature>
<gene>
    <name evidence="5" type="ORF">INT43_002677</name>
</gene>
<feature type="compositionally biased region" description="Polar residues" evidence="3">
    <location>
        <begin position="508"/>
        <end position="528"/>
    </location>
</feature>
<proteinExistence type="predicted"/>
<keyword evidence="2" id="KW-0175">Coiled coil</keyword>
<feature type="domain" description="MHD" evidence="4">
    <location>
        <begin position="609"/>
        <end position="862"/>
    </location>
</feature>
<dbReference type="InterPro" id="IPR018808">
    <property type="entry name" value="Muniscin_C"/>
</dbReference>
<dbReference type="InterPro" id="IPR001060">
    <property type="entry name" value="FCH_dom"/>
</dbReference>
<dbReference type="Pfam" id="PF00611">
    <property type="entry name" value="FCH"/>
    <property type="match status" value="1"/>
</dbReference>
<keyword evidence="1" id="KW-0254">Endocytosis</keyword>
<dbReference type="EMBL" id="JAEPQZ010000001">
    <property type="protein sequence ID" value="KAG2186239.1"/>
    <property type="molecule type" value="Genomic_DNA"/>
</dbReference>
<evidence type="ECO:0000256" key="3">
    <source>
        <dbReference type="SAM" id="MobiDB-lite"/>
    </source>
</evidence>
<sequence length="863" mass="95428">MTIENNTYAEPSRHAQFVEAFLTEKPKDGIDVVQSRLRKGQKLTDELAEYFRERAAIEDQYARSLVKLSRKTFISDKTALGTMQPLWHKLFDEITDIANIHGNMAQNITDDVERHIRSIWANDKNLTAIRNMEPSMARYAKDYDELQVKLQKHQKVLEKAGGGKKQEEAQNKLKAYQQNLNDLKRRWSQEGPAYLEACQAIDVHRFNALKESIQAFEKMQAEQMSKRMEHADSVNVAALTLEVENELNDFTAHFSNLRKLLVELPTEPGLVEAVASDQPSTLSTPQPSFHEEPSVRSNDDAASIQTNVKNALKSLRRRTQAGVARSNVDGTTPDHLAEWATLDFNSGSGIDQQNDLEKSYNDSSLAQSFVSNGSINEKHAPAQSEAGTSAPAQLLTISKTPSLSESWSTLGMQTHKTQVDEEGYSIPPPDRTPWNEAAGATLNENETDDILDNSSIMSSNRIKVDIMNETVKEDAEASHALTRVATILKEKNTPSPGKRPRGRRETLRLNQMTNRSTSPQQFGGSSSSLDVSNFNKASISPVSADFSDTNLTVATAGANAGFISPQLNPFDPSGAAVDKAPVNPFELESRDTFSASPDSGQIGDADTKAPHLKADIAETVHVLTKAGEVVRSMITGEISLAYRGHAMDKPVCFRITNTEHIDRLVPNHTYISEVDGHFGVFRINEDMFFKAGGNSIVCLKYQLKMQDSNAAPVAPLIVKPIWKLEDNMSMLLIKYNGSTEGLTTDKDIVLENMSFLVPVDGRVTSAQSMPACVWSMERQKLLWNLGDLTIAAGETPEEKKLMAKFDTQSKGTPQAIAIKFTSSSSSITNITLAQDVESEGEFYWAHVESVQRRTTSGKYLAEP</sequence>
<feature type="coiled-coil region" evidence="2">
    <location>
        <begin position="136"/>
        <end position="186"/>
    </location>
</feature>
<keyword evidence="6" id="KW-1185">Reference proteome</keyword>
<dbReference type="InterPro" id="IPR027267">
    <property type="entry name" value="AH/BAR_dom_sf"/>
</dbReference>
<evidence type="ECO:0000313" key="5">
    <source>
        <dbReference type="EMBL" id="KAG2186239.1"/>
    </source>
</evidence>
<organism evidence="5 6">
    <name type="scientific">Mortierella isabellina</name>
    <name type="common">Filamentous fungus</name>
    <name type="synonym">Umbelopsis isabellina</name>
    <dbReference type="NCBI Taxonomy" id="91625"/>
    <lineage>
        <taxon>Eukaryota</taxon>
        <taxon>Fungi</taxon>
        <taxon>Fungi incertae sedis</taxon>
        <taxon>Mucoromycota</taxon>
        <taxon>Mucoromycotina</taxon>
        <taxon>Umbelopsidomycetes</taxon>
        <taxon>Umbelopsidales</taxon>
        <taxon>Umbelopsidaceae</taxon>
        <taxon>Umbelopsis</taxon>
    </lineage>
</organism>
<dbReference type="Pfam" id="PF10291">
    <property type="entry name" value="muHD"/>
    <property type="match status" value="1"/>
</dbReference>
<evidence type="ECO:0000256" key="2">
    <source>
        <dbReference type="SAM" id="Coils"/>
    </source>
</evidence>
<dbReference type="GO" id="GO:0030139">
    <property type="term" value="C:endocytic vesicle"/>
    <property type="evidence" value="ECO:0007669"/>
    <property type="project" value="TreeGrafter"/>
</dbReference>
<dbReference type="PROSITE" id="PS51072">
    <property type="entry name" value="MHD"/>
    <property type="match status" value="1"/>
</dbReference>
<dbReference type="Gene3D" id="1.20.1270.60">
    <property type="entry name" value="Arfaptin homology (AH) domain/BAR domain"/>
    <property type="match status" value="1"/>
</dbReference>
<feature type="region of interest" description="Disordered" evidence="3">
    <location>
        <begin position="415"/>
        <end position="437"/>
    </location>
</feature>
<dbReference type="Proteomes" id="UP000654370">
    <property type="component" value="Unassembled WGS sequence"/>
</dbReference>
<dbReference type="SMART" id="SM00055">
    <property type="entry name" value="FCH"/>
    <property type="match status" value="1"/>
</dbReference>
<dbReference type="GO" id="GO:0032185">
    <property type="term" value="P:septin cytoskeleton organization"/>
    <property type="evidence" value="ECO:0007669"/>
    <property type="project" value="TreeGrafter"/>
</dbReference>
<evidence type="ECO:0000256" key="1">
    <source>
        <dbReference type="ARBA" id="ARBA00022583"/>
    </source>
</evidence>
<dbReference type="AlphaFoldDB" id="A0A8H7Q4A2"/>
<feature type="compositionally biased region" description="Polar residues" evidence="3">
    <location>
        <begin position="277"/>
        <end position="287"/>
    </location>
</feature>
<feature type="region of interest" description="Disordered" evidence="3">
    <location>
        <begin position="275"/>
        <end position="301"/>
    </location>
</feature>
<dbReference type="InterPro" id="IPR028565">
    <property type="entry name" value="MHD"/>
</dbReference>
<reference evidence="5" key="1">
    <citation type="submission" date="2020-12" db="EMBL/GenBank/DDBJ databases">
        <title>Metabolic potential, ecology and presence of endohyphal bacteria is reflected in genomic diversity of Mucoromycotina.</title>
        <authorList>
            <person name="Muszewska A."/>
            <person name="Okrasinska A."/>
            <person name="Steczkiewicz K."/>
            <person name="Drgas O."/>
            <person name="Orlowska M."/>
            <person name="Perlinska-Lenart U."/>
            <person name="Aleksandrzak-Piekarczyk T."/>
            <person name="Szatraj K."/>
            <person name="Zielenkiewicz U."/>
            <person name="Pilsyk S."/>
            <person name="Malc E."/>
            <person name="Mieczkowski P."/>
            <person name="Kruszewska J.S."/>
            <person name="Biernat P."/>
            <person name="Pawlowska J."/>
        </authorList>
    </citation>
    <scope>NUCLEOTIDE SEQUENCE</scope>
    <source>
        <strain evidence="5">WA0000067209</strain>
    </source>
</reference>
<feature type="compositionally biased region" description="Basic and acidic residues" evidence="3">
    <location>
        <begin position="289"/>
        <end position="299"/>
    </location>
</feature>
<dbReference type="GO" id="GO:0005886">
    <property type="term" value="C:plasma membrane"/>
    <property type="evidence" value="ECO:0007669"/>
    <property type="project" value="TreeGrafter"/>
</dbReference>
<accession>A0A8H7Q4A2</accession>
<dbReference type="OrthoDB" id="27823at2759"/>
<dbReference type="GO" id="GO:0006897">
    <property type="term" value="P:endocytosis"/>
    <property type="evidence" value="ECO:0007669"/>
    <property type="project" value="UniProtKB-KW"/>
</dbReference>
<evidence type="ECO:0000259" key="4">
    <source>
        <dbReference type="PROSITE" id="PS51072"/>
    </source>
</evidence>